<dbReference type="AlphaFoldDB" id="A0A2J6QLE1"/>
<accession>A0A2J6QLE1</accession>
<gene>
    <name evidence="1" type="ORF">NA56DRAFT_640840</name>
</gene>
<sequence length="51" mass="5751">MTILPLPVRPLHQLPRHHHQSLHFHRIQKITIAMKNGCTPESPLCCGDGSC</sequence>
<name>A0A2J6QLE1_9HELO</name>
<organism evidence="1 2">
    <name type="scientific">Hyaloscypha hepaticicola</name>
    <dbReference type="NCBI Taxonomy" id="2082293"/>
    <lineage>
        <taxon>Eukaryota</taxon>
        <taxon>Fungi</taxon>
        <taxon>Dikarya</taxon>
        <taxon>Ascomycota</taxon>
        <taxon>Pezizomycotina</taxon>
        <taxon>Leotiomycetes</taxon>
        <taxon>Helotiales</taxon>
        <taxon>Hyaloscyphaceae</taxon>
        <taxon>Hyaloscypha</taxon>
    </lineage>
</organism>
<protein>
    <submittedName>
        <fullName evidence="1">Uncharacterized protein</fullName>
    </submittedName>
</protein>
<evidence type="ECO:0000313" key="2">
    <source>
        <dbReference type="Proteomes" id="UP000235672"/>
    </source>
</evidence>
<dbReference type="Proteomes" id="UP000235672">
    <property type="component" value="Unassembled WGS sequence"/>
</dbReference>
<reference evidence="1 2" key="1">
    <citation type="submission" date="2016-05" db="EMBL/GenBank/DDBJ databases">
        <title>A degradative enzymes factory behind the ericoid mycorrhizal symbiosis.</title>
        <authorList>
            <consortium name="DOE Joint Genome Institute"/>
            <person name="Martino E."/>
            <person name="Morin E."/>
            <person name="Grelet G."/>
            <person name="Kuo A."/>
            <person name="Kohler A."/>
            <person name="Daghino S."/>
            <person name="Barry K."/>
            <person name="Choi C."/>
            <person name="Cichocki N."/>
            <person name="Clum A."/>
            <person name="Copeland A."/>
            <person name="Hainaut M."/>
            <person name="Haridas S."/>
            <person name="Labutti K."/>
            <person name="Lindquist E."/>
            <person name="Lipzen A."/>
            <person name="Khouja H.-R."/>
            <person name="Murat C."/>
            <person name="Ohm R."/>
            <person name="Olson A."/>
            <person name="Spatafora J."/>
            <person name="Veneault-Fourrey C."/>
            <person name="Henrissat B."/>
            <person name="Grigoriev I."/>
            <person name="Martin F."/>
            <person name="Perotto S."/>
        </authorList>
    </citation>
    <scope>NUCLEOTIDE SEQUENCE [LARGE SCALE GENOMIC DNA]</scope>
    <source>
        <strain evidence="1 2">UAMH 7357</strain>
    </source>
</reference>
<dbReference type="OrthoDB" id="1896086at2759"/>
<dbReference type="EMBL" id="KZ613466">
    <property type="protein sequence ID" value="PMD27059.1"/>
    <property type="molecule type" value="Genomic_DNA"/>
</dbReference>
<keyword evidence="2" id="KW-1185">Reference proteome</keyword>
<evidence type="ECO:0000313" key="1">
    <source>
        <dbReference type="EMBL" id="PMD27059.1"/>
    </source>
</evidence>
<proteinExistence type="predicted"/>